<proteinExistence type="predicted"/>
<keyword evidence="2" id="KW-1185">Reference proteome</keyword>
<sequence length="209" mass="23158">KSGNLPPLSCGVRRTKPRLGLPVTPDNTVVRDTQHTTVCRAVSTYISRRCFNSWVLRLVLYVIYNPGLINGGLNTSSCRVDQVVSLLQILQPSTMSATSLQQCFILVLLISWGQPFTLSGEETVTATSSDNLHPCSRPCKVGDEPMTCRYKFSVEWYMTMSKACYDCKSNKTDCFRMDCIPGDGFKRPVVVVNRQLPGPSIEVSTILAP</sequence>
<protein>
    <submittedName>
        <fullName evidence="1">Uncharacterized protein</fullName>
    </submittedName>
</protein>
<evidence type="ECO:0000313" key="2">
    <source>
        <dbReference type="Proteomes" id="UP001153148"/>
    </source>
</evidence>
<reference evidence="1" key="1">
    <citation type="submission" date="2021-03" db="EMBL/GenBank/DDBJ databases">
        <authorList>
            <person name="Tran Van P."/>
        </authorList>
    </citation>
    <scope>NUCLEOTIDE SEQUENCE</scope>
</reference>
<dbReference type="Gene3D" id="2.60.40.420">
    <property type="entry name" value="Cupredoxins - blue copper proteins"/>
    <property type="match status" value="1"/>
</dbReference>
<comment type="caution">
    <text evidence="1">The sequence shown here is derived from an EMBL/GenBank/DDBJ whole genome shotgun (WGS) entry which is preliminary data.</text>
</comment>
<gene>
    <name evidence="1" type="ORF">TPAB3V08_LOCUS16125</name>
</gene>
<evidence type="ECO:0000313" key="1">
    <source>
        <dbReference type="EMBL" id="CAG2069182.1"/>
    </source>
</evidence>
<feature type="non-terminal residue" evidence="1">
    <location>
        <position position="1"/>
    </location>
</feature>
<dbReference type="Proteomes" id="UP001153148">
    <property type="component" value="Unassembled WGS sequence"/>
</dbReference>
<dbReference type="EMBL" id="CAJPIN010120085">
    <property type="protein sequence ID" value="CAG2069182.1"/>
    <property type="molecule type" value="Genomic_DNA"/>
</dbReference>
<dbReference type="InterPro" id="IPR008972">
    <property type="entry name" value="Cupredoxin"/>
</dbReference>
<name>A0ABN7PSP2_TIMPD</name>
<accession>A0ABN7PSP2</accession>
<organism evidence="1 2">
    <name type="scientific">Timema podura</name>
    <name type="common">Walking stick</name>
    <dbReference type="NCBI Taxonomy" id="61482"/>
    <lineage>
        <taxon>Eukaryota</taxon>
        <taxon>Metazoa</taxon>
        <taxon>Ecdysozoa</taxon>
        <taxon>Arthropoda</taxon>
        <taxon>Hexapoda</taxon>
        <taxon>Insecta</taxon>
        <taxon>Pterygota</taxon>
        <taxon>Neoptera</taxon>
        <taxon>Polyneoptera</taxon>
        <taxon>Phasmatodea</taxon>
        <taxon>Timematodea</taxon>
        <taxon>Timematoidea</taxon>
        <taxon>Timematidae</taxon>
        <taxon>Timema</taxon>
    </lineage>
</organism>